<evidence type="ECO:0000313" key="2">
    <source>
        <dbReference type="Proteomes" id="UP000231259"/>
    </source>
</evidence>
<name>A0A2G8RD57_9RHOB</name>
<comment type="caution">
    <text evidence="1">The sequence shown here is derived from an EMBL/GenBank/DDBJ whole genome shotgun (WGS) entry which is preliminary data.</text>
</comment>
<organism evidence="1 2">
    <name type="scientific">Puniceibacterium antarcticum</name>
    <dbReference type="NCBI Taxonomy" id="1206336"/>
    <lineage>
        <taxon>Bacteria</taxon>
        <taxon>Pseudomonadati</taxon>
        <taxon>Pseudomonadota</taxon>
        <taxon>Alphaproteobacteria</taxon>
        <taxon>Rhodobacterales</taxon>
        <taxon>Paracoccaceae</taxon>
        <taxon>Puniceibacterium</taxon>
    </lineage>
</organism>
<protein>
    <submittedName>
        <fullName evidence="1">Uncharacterized protein</fullName>
    </submittedName>
</protein>
<keyword evidence="2" id="KW-1185">Reference proteome</keyword>
<dbReference type="AlphaFoldDB" id="A0A2G8RD57"/>
<sequence>MSFYGEDLDPRDARIYCLQLANINTPDGDFGFIVGADGVFEDITGKRWVGSQLIRPGDDEFAIDGVAPTGSLALSFFQDPDAPDLVAQVRALGSQYIQGRKIQFFVQPGREIADFYAPKVAPRPVMTRIMRRIIYNLNDAQDRSLTLTYESAFEGRRTSRRLVYNETDHGLLIGARDPSLRQIPTQNFQEEPLFG</sequence>
<reference evidence="1 2" key="1">
    <citation type="submission" date="2013-09" db="EMBL/GenBank/DDBJ databases">
        <title>Genome sequencing of Phaeobacter antarcticus sp. nov. SM1211.</title>
        <authorList>
            <person name="Zhang X.-Y."/>
            <person name="Liu C."/>
            <person name="Chen X.-L."/>
            <person name="Xie B.-B."/>
            <person name="Qin Q.-L."/>
            <person name="Rong J.-C."/>
            <person name="Zhang Y.-Z."/>
        </authorList>
    </citation>
    <scope>NUCLEOTIDE SEQUENCE [LARGE SCALE GENOMIC DNA]</scope>
    <source>
        <strain evidence="1 2">SM1211</strain>
    </source>
</reference>
<dbReference type="EMBL" id="AWWI01000099">
    <property type="protein sequence ID" value="PIL19516.1"/>
    <property type="molecule type" value="Genomic_DNA"/>
</dbReference>
<gene>
    <name evidence="1" type="ORF">P775_14275</name>
</gene>
<evidence type="ECO:0000313" key="1">
    <source>
        <dbReference type="EMBL" id="PIL19516.1"/>
    </source>
</evidence>
<dbReference type="OrthoDB" id="7865603at2"/>
<dbReference type="Proteomes" id="UP000231259">
    <property type="component" value="Unassembled WGS sequence"/>
</dbReference>
<accession>A0A2G8RD57</accession>
<dbReference type="RefSeq" id="WP_099911499.1">
    <property type="nucleotide sequence ID" value="NZ_AWWI01000099.1"/>
</dbReference>
<proteinExistence type="predicted"/>